<gene>
    <name evidence="1" type="ORF">BASA50_007955</name>
</gene>
<organism evidence="1 2">
    <name type="scientific">Batrachochytrium salamandrivorans</name>
    <dbReference type="NCBI Taxonomy" id="1357716"/>
    <lineage>
        <taxon>Eukaryota</taxon>
        <taxon>Fungi</taxon>
        <taxon>Fungi incertae sedis</taxon>
        <taxon>Chytridiomycota</taxon>
        <taxon>Chytridiomycota incertae sedis</taxon>
        <taxon>Chytridiomycetes</taxon>
        <taxon>Rhizophydiales</taxon>
        <taxon>Rhizophydiales incertae sedis</taxon>
        <taxon>Batrachochytrium</taxon>
    </lineage>
</organism>
<evidence type="ECO:0000313" key="1">
    <source>
        <dbReference type="EMBL" id="KAH6592667.1"/>
    </source>
</evidence>
<dbReference type="EMBL" id="JAFCIX010000376">
    <property type="protein sequence ID" value="KAH6592667.1"/>
    <property type="molecule type" value="Genomic_DNA"/>
</dbReference>
<dbReference type="Proteomes" id="UP001648503">
    <property type="component" value="Unassembled WGS sequence"/>
</dbReference>
<comment type="caution">
    <text evidence="1">The sequence shown here is derived from an EMBL/GenBank/DDBJ whole genome shotgun (WGS) entry which is preliminary data.</text>
</comment>
<sequence>MASTAREALGLYRQYIKEYRRWPKQEQRRMDVRGWMLGRLRTEFRQPASTATVASRLEYGRQQLTALRAILDGTVEAKYLLKEDGPIRAFMPAFRTFTLLDQPAQEQLSEKNTTPWTFIGAYLAGQLPMNSPPSKK</sequence>
<name>A0ABQ8F5N1_9FUNG</name>
<reference evidence="1 2" key="1">
    <citation type="submission" date="2021-02" db="EMBL/GenBank/DDBJ databases">
        <title>Variation within the Batrachochytrium salamandrivorans European outbreak.</title>
        <authorList>
            <person name="Kelly M."/>
            <person name="Pasmans F."/>
            <person name="Shea T.P."/>
            <person name="Munoz J.F."/>
            <person name="Carranza S."/>
            <person name="Cuomo C.A."/>
            <person name="Martel A."/>
        </authorList>
    </citation>
    <scope>NUCLEOTIDE SEQUENCE [LARGE SCALE GENOMIC DNA]</scope>
    <source>
        <strain evidence="1 2">AMFP18/2</strain>
    </source>
</reference>
<proteinExistence type="predicted"/>
<evidence type="ECO:0000313" key="2">
    <source>
        <dbReference type="Proteomes" id="UP001648503"/>
    </source>
</evidence>
<accession>A0ABQ8F5N1</accession>
<keyword evidence="2" id="KW-1185">Reference proteome</keyword>
<evidence type="ECO:0008006" key="3">
    <source>
        <dbReference type="Google" id="ProtNLM"/>
    </source>
</evidence>
<protein>
    <recommendedName>
        <fullName evidence="3">Mitochondrial zinc maintenance protein 1, mitochondrial</fullName>
    </recommendedName>
</protein>